<feature type="transmembrane region" description="Helical" evidence="9">
    <location>
        <begin position="453"/>
        <end position="475"/>
    </location>
</feature>
<feature type="transmembrane region" description="Helical" evidence="9">
    <location>
        <begin position="147"/>
        <end position="165"/>
    </location>
</feature>
<keyword evidence="2" id="KW-1003">Cell membrane</keyword>
<feature type="transmembrane region" description="Helical" evidence="9">
    <location>
        <begin position="193"/>
        <end position="220"/>
    </location>
</feature>
<comment type="subcellular location">
    <subcellularLocation>
        <location evidence="1">Cell membrane</location>
        <topology evidence="1">Multi-pass membrane protein</topology>
    </subcellularLocation>
</comment>
<comment type="similarity">
    <text evidence="7">Belongs to the glycosyltransferase 87 family.</text>
</comment>
<sequence>MSRHPSHAPPRPSPAARPARTPLATLAASATSTPRRALAASALACLVSFAAFWIAQRAAGVTLIDLDVYRAEGWAVRTGRDLYDLRVGRYELPATYPPFAALLFIPLTWPGIEAARALVTAGNLLLVIALVHLSLRLIGRRPRRAPLLAASLAVAALAVWCEPVWTTLRYGQINLLLAVLVLWDLTRRPGHRWAGAGTGIAAGIKLTPALFAVFLALVGAAVAVRRLRRGLPAWNDHLRRAAVAAAAFAGSVLLAALAAPRASRRFWTEVVFERDRAGDGESTANQSLRGVLARALHTGDPGLWWAPPALLVAAAGLAVAAAALLAGRRLPHAHAWAAVTCGVTALLISPVSWSHHWVWAVPLVMLLSAEALARRDARPGANAPTRAVANAGARAVANARPVAVANAPADAGRWVAAAVGATVVFCSFALWFVPHDGSRPELHQNAGQMALSAIYPAAGLLFLALAATVTARAWLRHPPPPVTAARARVPRQARRSLTGAGTRS</sequence>
<organism evidence="10 11">
    <name type="scientific">Streptomyces boetiae</name>
    <dbReference type="NCBI Taxonomy" id="3075541"/>
    <lineage>
        <taxon>Bacteria</taxon>
        <taxon>Bacillati</taxon>
        <taxon>Actinomycetota</taxon>
        <taxon>Actinomycetes</taxon>
        <taxon>Kitasatosporales</taxon>
        <taxon>Streptomycetaceae</taxon>
        <taxon>Streptomyces</taxon>
    </lineage>
</organism>
<protein>
    <submittedName>
        <fullName evidence="10">Glycosyltransferase 87 family protein</fullName>
    </submittedName>
</protein>
<evidence type="ECO:0000313" key="10">
    <source>
        <dbReference type="EMBL" id="MDT0308511.1"/>
    </source>
</evidence>
<keyword evidence="5 9" id="KW-1133">Transmembrane helix</keyword>
<feature type="region of interest" description="Disordered" evidence="8">
    <location>
        <begin position="1"/>
        <end position="20"/>
    </location>
</feature>
<feature type="transmembrane region" description="Helical" evidence="9">
    <location>
        <begin position="333"/>
        <end position="351"/>
    </location>
</feature>
<evidence type="ECO:0000256" key="9">
    <source>
        <dbReference type="SAM" id="Phobius"/>
    </source>
</evidence>
<evidence type="ECO:0000256" key="7">
    <source>
        <dbReference type="ARBA" id="ARBA00024033"/>
    </source>
</evidence>
<feature type="transmembrane region" description="Helical" evidence="9">
    <location>
        <begin position="37"/>
        <end position="55"/>
    </location>
</feature>
<evidence type="ECO:0000313" key="11">
    <source>
        <dbReference type="Proteomes" id="UP001183388"/>
    </source>
</evidence>
<evidence type="ECO:0000256" key="8">
    <source>
        <dbReference type="SAM" id="MobiDB-lite"/>
    </source>
</evidence>
<evidence type="ECO:0000256" key="5">
    <source>
        <dbReference type="ARBA" id="ARBA00022989"/>
    </source>
</evidence>
<evidence type="ECO:0000256" key="1">
    <source>
        <dbReference type="ARBA" id="ARBA00004651"/>
    </source>
</evidence>
<proteinExistence type="inferred from homology"/>
<accession>A0ABU2LAA7</accession>
<feature type="transmembrane region" description="Helical" evidence="9">
    <location>
        <begin position="304"/>
        <end position="326"/>
    </location>
</feature>
<dbReference type="InterPro" id="IPR018584">
    <property type="entry name" value="GT87"/>
</dbReference>
<keyword evidence="11" id="KW-1185">Reference proteome</keyword>
<keyword evidence="6 9" id="KW-0472">Membrane</keyword>
<gene>
    <name evidence="10" type="ORF">RM780_16320</name>
</gene>
<evidence type="ECO:0000256" key="4">
    <source>
        <dbReference type="ARBA" id="ARBA00022692"/>
    </source>
</evidence>
<evidence type="ECO:0000256" key="3">
    <source>
        <dbReference type="ARBA" id="ARBA00022679"/>
    </source>
</evidence>
<dbReference type="Pfam" id="PF09594">
    <property type="entry name" value="GT87"/>
    <property type="match status" value="1"/>
</dbReference>
<keyword evidence="4 9" id="KW-0812">Transmembrane</keyword>
<feature type="transmembrane region" description="Helical" evidence="9">
    <location>
        <begin position="114"/>
        <end position="135"/>
    </location>
</feature>
<comment type="caution">
    <text evidence="10">The sequence shown here is derived from an EMBL/GenBank/DDBJ whole genome shotgun (WGS) entry which is preliminary data.</text>
</comment>
<feature type="region of interest" description="Disordered" evidence="8">
    <location>
        <begin position="480"/>
        <end position="504"/>
    </location>
</feature>
<evidence type="ECO:0000256" key="2">
    <source>
        <dbReference type="ARBA" id="ARBA00022475"/>
    </source>
</evidence>
<feature type="transmembrane region" description="Helical" evidence="9">
    <location>
        <begin position="414"/>
        <end position="433"/>
    </location>
</feature>
<keyword evidence="3" id="KW-0808">Transferase</keyword>
<evidence type="ECO:0000256" key="6">
    <source>
        <dbReference type="ARBA" id="ARBA00023136"/>
    </source>
</evidence>
<dbReference type="Proteomes" id="UP001183388">
    <property type="component" value="Unassembled WGS sequence"/>
</dbReference>
<feature type="transmembrane region" description="Helical" evidence="9">
    <location>
        <begin position="241"/>
        <end position="259"/>
    </location>
</feature>
<dbReference type="RefSeq" id="WP_311631462.1">
    <property type="nucleotide sequence ID" value="NZ_JAVREN010000023.1"/>
</dbReference>
<name>A0ABU2LAA7_9ACTN</name>
<dbReference type="EMBL" id="JAVREN010000023">
    <property type="protein sequence ID" value="MDT0308511.1"/>
    <property type="molecule type" value="Genomic_DNA"/>
</dbReference>
<reference evidence="11" key="1">
    <citation type="submission" date="2023-07" db="EMBL/GenBank/DDBJ databases">
        <title>30 novel species of actinomycetes from the DSMZ collection.</title>
        <authorList>
            <person name="Nouioui I."/>
        </authorList>
    </citation>
    <scope>NUCLEOTIDE SEQUENCE [LARGE SCALE GENOMIC DNA]</scope>
    <source>
        <strain evidence="11">DSM 44917</strain>
    </source>
</reference>